<dbReference type="Proteomes" id="UP000836402">
    <property type="component" value="Unassembled WGS sequence"/>
</dbReference>
<accession>A0ABN7IKQ3</accession>
<dbReference type="Gene3D" id="3.90.830.10">
    <property type="entry name" value="Syntaxin Binding Protein 1, Chain A, domain 2"/>
    <property type="match status" value="1"/>
</dbReference>
<name>A0ABN7IKQ3_9BASI</name>
<dbReference type="Pfam" id="PF00995">
    <property type="entry name" value="Sec1"/>
    <property type="match status" value="1"/>
</dbReference>
<dbReference type="InterPro" id="IPR001619">
    <property type="entry name" value="Sec1-like"/>
</dbReference>
<feature type="region of interest" description="Disordered" evidence="2">
    <location>
        <begin position="93"/>
        <end position="135"/>
    </location>
</feature>
<protein>
    <submittedName>
        <fullName evidence="3">Uncharacterized protein</fullName>
    </submittedName>
</protein>
<comment type="caution">
    <text evidence="3">The sequence shown here is derived from an EMBL/GenBank/DDBJ whole genome shotgun (WGS) entry which is preliminary data.</text>
</comment>
<gene>
    <name evidence="3" type="ORF">JKIAZH3_G2900</name>
</gene>
<comment type="similarity">
    <text evidence="1">Belongs to the STXBP/unc-18/SEC1 family.</text>
</comment>
<reference evidence="3" key="1">
    <citation type="submission" date="2020-10" db="EMBL/GenBank/DDBJ databases">
        <authorList>
            <person name="Sedaghatjoo S."/>
        </authorList>
    </citation>
    <scope>NUCLEOTIDE SEQUENCE</scope>
    <source>
        <strain evidence="3">AZH3</strain>
    </source>
</reference>
<feature type="region of interest" description="Disordered" evidence="2">
    <location>
        <begin position="179"/>
        <end position="202"/>
    </location>
</feature>
<evidence type="ECO:0000313" key="3">
    <source>
        <dbReference type="EMBL" id="CAD6899576.1"/>
    </source>
</evidence>
<proteinExistence type="inferred from homology"/>
<feature type="compositionally biased region" description="Basic residues" evidence="2">
    <location>
        <begin position="99"/>
        <end position="112"/>
    </location>
</feature>
<feature type="compositionally biased region" description="Low complexity" evidence="2">
    <location>
        <begin position="113"/>
        <end position="131"/>
    </location>
</feature>
<organism evidence="3 4">
    <name type="scientific">Tilletia caries</name>
    <name type="common">wheat bunt fungus</name>
    <dbReference type="NCBI Taxonomy" id="13290"/>
    <lineage>
        <taxon>Eukaryota</taxon>
        <taxon>Fungi</taxon>
        <taxon>Dikarya</taxon>
        <taxon>Basidiomycota</taxon>
        <taxon>Ustilaginomycotina</taxon>
        <taxon>Exobasidiomycetes</taxon>
        <taxon>Tilletiales</taxon>
        <taxon>Tilletiaceae</taxon>
        <taxon>Tilletia</taxon>
    </lineage>
</organism>
<sequence>MMPVQNVYGLILRILGKCDLKKGLADLLIRQRREHLSADPTSLALVAPPIFVPMAPAPPLASSQLTYEGLIKYVVGIRNDHVDVDASLIPGRKREYGRSPRHTHFFFRRPKSRSPGGPREPNTATSTPSTSAKRKYLLSSNTDPLYTRLRDLNFFAVSERLHLMATRLNASRELRSFGPGPYIWQHGQQTRSGKRTSCGKQR</sequence>
<keyword evidence="4" id="KW-1185">Reference proteome</keyword>
<dbReference type="SUPFAM" id="SSF56815">
    <property type="entry name" value="Sec1/munc18-like (SM) proteins"/>
    <property type="match status" value="1"/>
</dbReference>
<evidence type="ECO:0000256" key="2">
    <source>
        <dbReference type="SAM" id="MobiDB-lite"/>
    </source>
</evidence>
<evidence type="ECO:0000313" key="4">
    <source>
        <dbReference type="Proteomes" id="UP000836402"/>
    </source>
</evidence>
<evidence type="ECO:0000256" key="1">
    <source>
        <dbReference type="ARBA" id="ARBA00009884"/>
    </source>
</evidence>
<dbReference type="InterPro" id="IPR036045">
    <property type="entry name" value="Sec1-like_sf"/>
</dbReference>
<dbReference type="InterPro" id="IPR043127">
    <property type="entry name" value="Sec-1-like_dom3a"/>
</dbReference>
<dbReference type="EMBL" id="CAJHJG010000223">
    <property type="protein sequence ID" value="CAD6899576.1"/>
    <property type="molecule type" value="Genomic_DNA"/>
</dbReference>